<evidence type="ECO:0000256" key="8">
    <source>
        <dbReference type="SAM" id="Coils"/>
    </source>
</evidence>
<dbReference type="STRING" id="207559.Dde_1415"/>
<keyword evidence="5" id="KW-0812">Transmembrane</keyword>
<protein>
    <submittedName>
        <fullName evidence="9">Type I secretion outer membrane protein, TolC family</fullName>
    </submittedName>
</protein>
<keyword evidence="10" id="KW-1185">Reference proteome</keyword>
<dbReference type="NCBIfam" id="TIGR01844">
    <property type="entry name" value="type_I_sec_TolC"/>
    <property type="match status" value="1"/>
</dbReference>
<gene>
    <name evidence="9" type="ordered locus">Dde_1415</name>
</gene>
<keyword evidence="4" id="KW-1134">Transmembrane beta strand</keyword>
<evidence type="ECO:0000313" key="9">
    <source>
        <dbReference type="EMBL" id="ABB38214.1"/>
    </source>
</evidence>
<keyword evidence="7" id="KW-0998">Cell outer membrane</keyword>
<dbReference type="InterPro" id="IPR003423">
    <property type="entry name" value="OMP_efflux"/>
</dbReference>
<evidence type="ECO:0000256" key="3">
    <source>
        <dbReference type="ARBA" id="ARBA00022448"/>
    </source>
</evidence>
<dbReference type="AlphaFoldDB" id="Q312D2"/>
<comment type="subcellular location">
    <subcellularLocation>
        <location evidence="1">Cell outer membrane</location>
    </subcellularLocation>
</comment>
<sequence length="472" mass="52388">MGYTLSVFPIRWNIITKGSVMSHTCSPFLSACKNAVLLSAAGVFMLSGQAFAGTSLQQSVEATLKNNPVIKSFKEGVSAAKHDVRDAEGGWFPRLDFNAGYGVEQVNDALTRTDGRKNHWEERSDITTTLSQLLWDGGKVNSQIGIQEARLANADSRLTDNAEVLALEAIRAHLELYRQRNLVLLAEQNVKNHEDILKSQEERQRMGATSLADVSQTKGRLARAQASLSNARQELLVAEANYRRIAGTDAPEVDWADKPAGVPGTFDSALQLALTSNPKLAAQQAEIQENEQRIQLARSEYYPTFTAQASNTYKDQVESSTTWEVDNALQLRVSWNIFRGGSDLAAEKAEGARKRRSMMDLQNINEALMQETSDTWNALENAREQKRLFNEAVEYNTQTRDMYIEQFSVGQRSLLDVLDAENELYSSSIQLVTATVNEIVAEYRLVALGGKLIETVGLDPAIYKQETAEQNS</sequence>
<evidence type="ECO:0000256" key="1">
    <source>
        <dbReference type="ARBA" id="ARBA00004442"/>
    </source>
</evidence>
<dbReference type="GO" id="GO:1990281">
    <property type="term" value="C:efflux pump complex"/>
    <property type="evidence" value="ECO:0007669"/>
    <property type="project" value="TreeGrafter"/>
</dbReference>
<dbReference type="PANTHER" id="PTHR30026:SF22">
    <property type="entry name" value="OUTER MEMBRANE EFFLUX PROTEIN"/>
    <property type="match status" value="1"/>
</dbReference>
<keyword evidence="6" id="KW-0472">Membrane</keyword>
<evidence type="ECO:0000256" key="7">
    <source>
        <dbReference type="ARBA" id="ARBA00023237"/>
    </source>
</evidence>
<comment type="similarity">
    <text evidence="2">Belongs to the outer membrane factor (OMF) (TC 1.B.17) family.</text>
</comment>
<dbReference type="Gene3D" id="1.20.1600.10">
    <property type="entry name" value="Outer membrane efflux proteins (OEP)"/>
    <property type="match status" value="1"/>
</dbReference>
<evidence type="ECO:0000256" key="4">
    <source>
        <dbReference type="ARBA" id="ARBA00022452"/>
    </source>
</evidence>
<name>Q312D2_OLEA2</name>
<reference evidence="9 10" key="1">
    <citation type="journal article" date="2011" name="J. Bacteriol.">
        <title>Complete genome sequence and updated annotation of Desulfovibrio alaskensis G20.</title>
        <authorList>
            <person name="Hauser L.J."/>
            <person name="Land M.L."/>
            <person name="Brown S.D."/>
            <person name="Larimer F."/>
            <person name="Keller K.L."/>
            <person name="Rapp-Giles B.J."/>
            <person name="Price M.N."/>
            <person name="Lin M."/>
            <person name="Bruce D.C."/>
            <person name="Detter J.C."/>
            <person name="Tapia R."/>
            <person name="Han C.S."/>
            <person name="Goodwin L.A."/>
            <person name="Cheng J.F."/>
            <person name="Pitluck S."/>
            <person name="Copeland A."/>
            <person name="Lucas S."/>
            <person name="Nolan M."/>
            <person name="Lapidus A.L."/>
            <person name="Palumbo A.V."/>
            <person name="Wall J.D."/>
        </authorList>
    </citation>
    <scope>NUCLEOTIDE SEQUENCE [LARGE SCALE GENOMIC DNA]</scope>
    <source>
        <strain evidence="10">ATCC BAA 1058 / DSM 17464 / G20</strain>
    </source>
</reference>
<organism evidence="9 10">
    <name type="scientific">Oleidesulfovibrio alaskensis (strain ATCC BAA-1058 / DSM 17464 / G20)</name>
    <name type="common">Desulfovibrio alaskensis</name>
    <dbReference type="NCBI Taxonomy" id="207559"/>
    <lineage>
        <taxon>Bacteria</taxon>
        <taxon>Pseudomonadati</taxon>
        <taxon>Thermodesulfobacteriota</taxon>
        <taxon>Desulfovibrionia</taxon>
        <taxon>Desulfovibrionales</taxon>
        <taxon>Desulfovibrionaceae</taxon>
        <taxon>Oleidesulfovibrio</taxon>
    </lineage>
</organism>
<dbReference type="GO" id="GO:0015562">
    <property type="term" value="F:efflux transmembrane transporter activity"/>
    <property type="evidence" value="ECO:0007669"/>
    <property type="project" value="InterPro"/>
</dbReference>
<dbReference type="InterPro" id="IPR051906">
    <property type="entry name" value="TolC-like"/>
</dbReference>
<dbReference type="GO" id="GO:0015288">
    <property type="term" value="F:porin activity"/>
    <property type="evidence" value="ECO:0007669"/>
    <property type="project" value="TreeGrafter"/>
</dbReference>
<feature type="coiled-coil region" evidence="8">
    <location>
        <begin position="183"/>
        <end position="241"/>
    </location>
</feature>
<dbReference type="KEGG" id="dde:Dde_1415"/>
<dbReference type="GO" id="GO:0009279">
    <property type="term" value="C:cell outer membrane"/>
    <property type="evidence" value="ECO:0007669"/>
    <property type="project" value="UniProtKB-SubCell"/>
</dbReference>
<dbReference type="HOGENOM" id="CLU_012817_0_0_7"/>
<evidence type="ECO:0000256" key="2">
    <source>
        <dbReference type="ARBA" id="ARBA00007613"/>
    </source>
</evidence>
<keyword evidence="8" id="KW-0175">Coiled coil</keyword>
<proteinExistence type="inferred from homology"/>
<accession>Q312D2</accession>
<evidence type="ECO:0000256" key="6">
    <source>
        <dbReference type="ARBA" id="ARBA00023136"/>
    </source>
</evidence>
<dbReference type="InterPro" id="IPR010130">
    <property type="entry name" value="T1SS_OMP_TolC"/>
</dbReference>
<dbReference type="EMBL" id="CP000112">
    <property type="protein sequence ID" value="ABB38214.1"/>
    <property type="molecule type" value="Genomic_DNA"/>
</dbReference>
<evidence type="ECO:0000313" key="10">
    <source>
        <dbReference type="Proteomes" id="UP000002710"/>
    </source>
</evidence>
<dbReference type="PANTHER" id="PTHR30026">
    <property type="entry name" value="OUTER MEMBRANE PROTEIN TOLC"/>
    <property type="match status" value="1"/>
</dbReference>
<keyword evidence="3" id="KW-0813">Transport</keyword>
<dbReference type="SUPFAM" id="SSF56954">
    <property type="entry name" value="Outer membrane efflux proteins (OEP)"/>
    <property type="match status" value="1"/>
</dbReference>
<dbReference type="Pfam" id="PF02321">
    <property type="entry name" value="OEP"/>
    <property type="match status" value="2"/>
</dbReference>
<dbReference type="Proteomes" id="UP000002710">
    <property type="component" value="Chromosome"/>
</dbReference>
<dbReference type="eggNOG" id="COG1538">
    <property type="taxonomic scope" value="Bacteria"/>
</dbReference>
<evidence type="ECO:0000256" key="5">
    <source>
        <dbReference type="ARBA" id="ARBA00022692"/>
    </source>
</evidence>